<dbReference type="STRING" id="1280514.AXFE_15090"/>
<dbReference type="Pfam" id="PF13195">
    <property type="entry name" value="DUF4011"/>
    <property type="match status" value="1"/>
</dbReference>
<keyword evidence="6" id="KW-0378">Hydrolase</keyword>
<keyword evidence="7" id="KW-1185">Reference proteome</keyword>
<feature type="domain" description="DNA2/NAM7 helicase helicase" evidence="3">
    <location>
        <begin position="328"/>
        <end position="407"/>
    </location>
</feature>
<comment type="caution">
    <text evidence="6">The sequence shown here is derived from an EMBL/GenBank/DDBJ whole genome shotgun (WGS) entry which is preliminary data.</text>
</comment>
<dbReference type="PANTHER" id="PTHR10887:SF495">
    <property type="entry name" value="HELICASE SENATAXIN ISOFORM X1-RELATED"/>
    <property type="match status" value="1"/>
</dbReference>
<accession>A0A0D8HID0</accession>
<dbReference type="OrthoDB" id="9757917at2"/>
<dbReference type="SUPFAM" id="SSF52980">
    <property type="entry name" value="Restriction endonuclease-like"/>
    <property type="match status" value="1"/>
</dbReference>
<organism evidence="6 7">
    <name type="scientific">Acidithrix ferrooxidans</name>
    <dbReference type="NCBI Taxonomy" id="1280514"/>
    <lineage>
        <taxon>Bacteria</taxon>
        <taxon>Bacillati</taxon>
        <taxon>Actinomycetota</taxon>
        <taxon>Acidimicrobiia</taxon>
        <taxon>Acidimicrobiales</taxon>
        <taxon>Acidimicrobiaceae</taxon>
        <taxon>Acidithrix</taxon>
    </lineage>
</organism>
<dbReference type="SUPFAM" id="SSF52540">
    <property type="entry name" value="P-loop containing nucleoside triphosphate hydrolases"/>
    <property type="match status" value="2"/>
</dbReference>
<dbReference type="InterPro" id="IPR027417">
    <property type="entry name" value="P-loop_NTPase"/>
</dbReference>
<evidence type="ECO:0000313" key="6">
    <source>
        <dbReference type="EMBL" id="KJF17609.1"/>
    </source>
</evidence>
<dbReference type="GO" id="GO:0004386">
    <property type="term" value="F:helicase activity"/>
    <property type="evidence" value="ECO:0007669"/>
    <property type="project" value="InterPro"/>
</dbReference>
<name>A0A0D8HID0_9ACTN</name>
<feature type="domain" description="DNA2/NAM7 helicase helicase" evidence="3">
    <location>
        <begin position="1244"/>
        <end position="1284"/>
    </location>
</feature>
<dbReference type="Gene3D" id="3.40.960.10">
    <property type="entry name" value="VSR Endonuclease"/>
    <property type="match status" value="1"/>
</dbReference>
<dbReference type="Pfam" id="PF13086">
    <property type="entry name" value="AAA_11"/>
    <property type="match status" value="2"/>
</dbReference>
<dbReference type="Pfam" id="PF11784">
    <property type="entry name" value="DUF3320"/>
    <property type="match status" value="1"/>
</dbReference>
<dbReference type="FunFam" id="3.40.50.300:FF:002063">
    <property type="entry name" value="DNA helicase related protein"/>
    <property type="match status" value="1"/>
</dbReference>
<sequence length="1864" mass="209115">MSMSEAQNNREHIREQLVQWRNDLIDLSKRNGLLNFRHNKVSTFEILSPSWQIITERLGDGKALEFFLPDLDESILSEEPETEELDSAFLENANRPNQNGLYLPIDELEIERIAISNGKLPTEFELMTNKEDNSSISRSLSSLDRVSGQLFMDKGLWVLYLAVGLLNWVWPKDLASDRVVSPLILIPVTLQRESPAESFKLRRTDGDSVLNPILAVKLEKDLGFAMPDFDPNSDTDFDTFFDELESMASGRGWRVERRVVVSRFTFAKEAMYRDLVENEESIIEHEIIAAIAENSFEDSSGPVFEPVSQEQLDEKAPPEQLVNILDADSSQLQCIVAARSGQSFIMDGPPGTGKSQTIANIIAELLYLGKTVLFVSEKAAALDVVYSRLKEAGLADYVLELHSHKATRKEVAMSLGAGLDQFPKPAEGMPEIELKTLLQRRRELSAYADAMNMVRHPLGLTVYSAIGRISNIDGEKIPVAPQISTIDRGLEAEEFARLIAIAESLSRNWKPVEDGANFLWRELGDVEKLIRRQPTLTGEINTAKEQLDLLESLWEAGSEECGFWTKRSLSGARKLAELLEHLSAKPDYVNPDWLSNNDFDPVTVLLSQLRELSARYLETASQLSQAFPDWESMDPAKNDLFAAAASTIKVLDAGITLSDNQTSEVLRRTLKVIEENSGGFANWSEISTRLIEVLGVQDKDPSLSRALEIGQLYLLSSSPHKPEANWLNRSSLRELQDIISLLRKSVAEYLELKTELDSVFSEKVIDLNLSTLVPRFTALYKGIGKLRSTYREDRKTLSTATKTGVVTEQAIALLPKALQLQQLASRIGQTELKNAQLLGTHYFQGVDTDFGQLDEALRTAERAISLAGNSVDEYVLAQRIGYGTESDRTLHALATNLVENLSRLKEAVLASEFDLKTVTSSLSLMDLANRWSSVRHPLEELIEGFATVERGAIAPVSLPVCQQALEQRAILEAITTSISRFDEEAKMCFGKYYSGASTDFGAIDSALRWAKTLVFITEGPLNAHQLRALLNCALPPDELAASIQNWSKSLDQLCSYFQETRAEGLREYFEDSFEDARELLDQLRASISEILIWNSFQNASITLKEAGLEPVVSFAVEQRVPSSEVVKVIERSILASWLEDVLANDQRFKYQHSSDRDEFVRNFRDLDRRVVTASASRVMQACNNRRPKTNVGAPSLIRREAEKKNRHMPVRDLIAKTTPVTQAIKPCFMMSPLSVSQFLPSERMFDVVIFDEASQVRPGDAVNCIYRGKQLIIAGDQKQLPPTSFFAGSGSDDSDVYEEGQLEDYESILDHCKGSGALPSLSLKWHYRSQHEDLISFSNYSFYDGRLITFPSSLVTGDDVGIELFRVNGIYRRSGARDNLIEADKVVERILFHARTNPSLSLGVVAFSEAQASAIDSRLEVARKNAPDLDEYFSSDRLRGVFVKNLESVQGDERDVIIFSIGYGPDEHGKFTMDFGPINKPGGQRRLNVAITRARRRIEIVSSIGAEDFSDTPNEGVRHFRRYMDFTERGIQALAMDLSSSEGDVESPFEEEVIRVLRSHGHDVVPQVGTAGYRIDLGVRHPDKAGRFVLGIECDGAMYHSSKVARDRDRLRQQVLEGLGWRLYRIWGTSWYRDRENEIKRLLDAVESAIQGGPLGLPIPKAPESTTELEYEQCVFSAVPEWVKPYQVAHVEVARDQIGMDRASSLPEMKRLILQIVAIEGPLHQDLVLRRLLKAWGIKRSGQNIKHNFATAVIQLIWSGEIIRREEFLYTAKTKEVSVRIPVAGEENSRRGPLQITREELGHAIMNLVDDAQAIQRDQLLAEVARIFGWQRKGSEVTRVLESVIDELAEAGRISEKEGRIQVM</sequence>
<keyword evidence="1" id="KW-0175">Coiled coil</keyword>
<feature type="coiled-coil region" evidence="1">
    <location>
        <begin position="3"/>
        <end position="30"/>
    </location>
</feature>
<dbReference type="CDD" id="cd18808">
    <property type="entry name" value="SF1_C_Upf1"/>
    <property type="match status" value="1"/>
</dbReference>
<dbReference type="PATRIC" id="fig|1280514.3.peg.1978"/>
<dbReference type="GO" id="GO:0008854">
    <property type="term" value="F:exodeoxyribonuclease V activity"/>
    <property type="evidence" value="ECO:0007669"/>
    <property type="project" value="UniProtKB-EC"/>
</dbReference>
<dbReference type="PANTHER" id="PTHR10887">
    <property type="entry name" value="DNA2/NAM7 HELICASE FAMILY"/>
    <property type="match status" value="1"/>
</dbReference>
<dbReference type="Pfam" id="PF13087">
    <property type="entry name" value="AAA_12"/>
    <property type="match status" value="1"/>
</dbReference>
<feature type="domain" description="Restriction endonuclease type II-like" evidence="5">
    <location>
        <begin position="1549"/>
        <end position="1645"/>
    </location>
</feature>
<evidence type="ECO:0000259" key="2">
    <source>
        <dbReference type="Pfam" id="PF11784"/>
    </source>
</evidence>
<evidence type="ECO:0000259" key="4">
    <source>
        <dbReference type="Pfam" id="PF13087"/>
    </source>
</evidence>
<feature type="domain" description="DNA2/NAM7 helicase-like C-terminal" evidence="4">
    <location>
        <begin position="1307"/>
        <end position="1502"/>
    </location>
</feature>
<dbReference type="InterPro" id="IPR049468">
    <property type="entry name" value="Restrct_endonuc-II-like_dom"/>
</dbReference>
<reference evidence="6 7" key="1">
    <citation type="submission" date="2015-01" db="EMBL/GenBank/DDBJ databases">
        <title>Draft genome of the acidophilic iron oxidizer Acidithrix ferrooxidans strain Py-F3.</title>
        <authorList>
            <person name="Poehlein A."/>
            <person name="Eisen S."/>
            <person name="Schloemann M."/>
            <person name="Johnson B.D."/>
            <person name="Daniel R."/>
            <person name="Muehling M."/>
        </authorList>
    </citation>
    <scope>NUCLEOTIDE SEQUENCE [LARGE SCALE GENOMIC DNA]</scope>
    <source>
        <strain evidence="6 7">Py-F3</strain>
    </source>
</reference>
<gene>
    <name evidence="6" type="primary">recD</name>
    <name evidence="6" type="ORF">AXFE_15090</name>
</gene>
<evidence type="ECO:0000256" key="1">
    <source>
        <dbReference type="SAM" id="Coils"/>
    </source>
</evidence>
<dbReference type="Gene3D" id="3.40.50.300">
    <property type="entry name" value="P-loop containing nucleotide triphosphate hydrolases"/>
    <property type="match status" value="3"/>
</dbReference>
<dbReference type="InterPro" id="IPR041679">
    <property type="entry name" value="DNA2/NAM7-like_C"/>
</dbReference>
<dbReference type="EMBL" id="JXYS01000034">
    <property type="protein sequence ID" value="KJF17609.1"/>
    <property type="molecule type" value="Genomic_DNA"/>
</dbReference>
<dbReference type="InterPro" id="IPR025103">
    <property type="entry name" value="DUF4011"/>
</dbReference>
<dbReference type="InterPro" id="IPR011335">
    <property type="entry name" value="Restrct_endonuc-II-like"/>
</dbReference>
<dbReference type="Pfam" id="PF18741">
    <property type="entry name" value="MTES_1575"/>
    <property type="match status" value="1"/>
</dbReference>
<evidence type="ECO:0000259" key="5">
    <source>
        <dbReference type="Pfam" id="PF18741"/>
    </source>
</evidence>
<dbReference type="Proteomes" id="UP000032360">
    <property type="component" value="Unassembled WGS sequence"/>
</dbReference>
<feature type="domain" description="DUF3320" evidence="2">
    <location>
        <begin position="1704"/>
        <end position="1746"/>
    </location>
</feature>
<dbReference type="InterPro" id="IPR045055">
    <property type="entry name" value="DNA2/NAM7-like"/>
</dbReference>
<evidence type="ECO:0000259" key="3">
    <source>
        <dbReference type="Pfam" id="PF13086"/>
    </source>
</evidence>
<protein>
    <submittedName>
        <fullName evidence="6">RecBCD enzyme subunit RecD</fullName>
        <ecNumber evidence="6">3.1.11.5</ecNumber>
    </submittedName>
</protein>
<dbReference type="InterPro" id="IPR041677">
    <property type="entry name" value="DNA2/NAM7_AAA_11"/>
</dbReference>
<dbReference type="EC" id="3.1.11.5" evidence="6"/>
<dbReference type="FunFam" id="3.40.960.10:FF:000002">
    <property type="entry name" value="DNA helicase related protein"/>
    <property type="match status" value="1"/>
</dbReference>
<proteinExistence type="predicted"/>
<dbReference type="InterPro" id="IPR047187">
    <property type="entry name" value="SF1_C_Upf1"/>
</dbReference>
<evidence type="ECO:0000313" key="7">
    <source>
        <dbReference type="Proteomes" id="UP000032360"/>
    </source>
</evidence>
<dbReference type="InterPro" id="IPR021754">
    <property type="entry name" value="DUF3320"/>
</dbReference>